<evidence type="ECO:0000256" key="5">
    <source>
        <dbReference type="SAM" id="MobiDB-lite"/>
    </source>
</evidence>
<feature type="region of interest" description="Disordered" evidence="5">
    <location>
        <begin position="138"/>
        <end position="172"/>
    </location>
</feature>
<protein>
    <recommendedName>
        <fullName evidence="8">Nucleolar protein 12</fullName>
    </recommendedName>
</protein>
<keyword evidence="7" id="KW-1185">Reference proteome</keyword>
<accession>A0A0S4JSA9</accession>
<proteinExistence type="inferred from homology"/>
<name>A0A0S4JSA9_BODSA</name>
<evidence type="ECO:0000256" key="2">
    <source>
        <dbReference type="ARBA" id="ARBA00007175"/>
    </source>
</evidence>
<evidence type="ECO:0000256" key="1">
    <source>
        <dbReference type="ARBA" id="ARBA00004604"/>
    </source>
</evidence>
<dbReference type="GO" id="GO:0019843">
    <property type="term" value="F:rRNA binding"/>
    <property type="evidence" value="ECO:0007669"/>
    <property type="project" value="TreeGrafter"/>
</dbReference>
<keyword evidence="3" id="KW-0175">Coiled coil</keyword>
<dbReference type="OMA" id="RRAYNNY"/>
<sequence length="260" mass="29542">MGKGPADTRAEATKDIGSGKKKERRGFKSDRLERFQVSRMKKMGKKVKEVNKNAKPVTVKEVKFDDAARKEFLMGFHKRKNERRITAYLDVKRKQKKENTQFRREQREEARKAYNAYAKVPILPDYSYRLPNPLEEAAAAEAEENADYEEEDIDEDAAARASKSQEFFPQEDSLFGETEGVSVSVQPLRQSHIGAAGAHDFSDLPKAVAEELRRLQKAERGPARTKAKVSNLKTLEKIRKIQKHSRKGHGKKGAKGKGKK</sequence>
<feature type="region of interest" description="Disordered" evidence="5">
    <location>
        <begin position="1"/>
        <end position="34"/>
    </location>
</feature>
<dbReference type="PANTHER" id="PTHR14577:SF0">
    <property type="entry name" value="NUCLEOLAR PROTEIN 12"/>
    <property type="match status" value="1"/>
</dbReference>
<dbReference type="OrthoDB" id="278516at2759"/>
<reference evidence="7" key="1">
    <citation type="submission" date="2015-09" db="EMBL/GenBank/DDBJ databases">
        <authorList>
            <consortium name="Pathogen Informatics"/>
        </authorList>
    </citation>
    <scope>NUCLEOTIDE SEQUENCE [LARGE SCALE GENOMIC DNA]</scope>
    <source>
        <strain evidence="7">Lake Konstanz</strain>
    </source>
</reference>
<dbReference type="GO" id="GO:0005730">
    <property type="term" value="C:nucleolus"/>
    <property type="evidence" value="ECO:0007669"/>
    <property type="project" value="UniProtKB-SubCell"/>
</dbReference>
<dbReference type="VEuPathDB" id="TriTrypDB:BSAL_35045"/>
<gene>
    <name evidence="6" type="ORF">BSAL_35045</name>
</gene>
<dbReference type="PANTHER" id="PTHR14577">
    <property type="entry name" value="NUCLEOLAR PROTEIN 12"/>
    <property type="match status" value="1"/>
</dbReference>
<keyword evidence="4" id="KW-0539">Nucleus</keyword>
<dbReference type="Pfam" id="PF09805">
    <property type="entry name" value="Nop25"/>
    <property type="match status" value="1"/>
</dbReference>
<dbReference type="AlphaFoldDB" id="A0A0S4JSA9"/>
<evidence type="ECO:0008006" key="8">
    <source>
        <dbReference type="Google" id="ProtNLM"/>
    </source>
</evidence>
<feature type="region of interest" description="Disordered" evidence="5">
    <location>
        <begin position="215"/>
        <end position="260"/>
    </location>
</feature>
<comment type="subcellular location">
    <subcellularLocation>
        <location evidence="1">Nucleus</location>
        <location evidence="1">Nucleolus</location>
    </subcellularLocation>
</comment>
<evidence type="ECO:0000313" key="6">
    <source>
        <dbReference type="EMBL" id="CUG91974.1"/>
    </source>
</evidence>
<dbReference type="InterPro" id="IPR019186">
    <property type="entry name" value="Nucleolar_protein_12"/>
</dbReference>
<feature type="compositionally biased region" description="Acidic residues" evidence="5">
    <location>
        <begin position="141"/>
        <end position="156"/>
    </location>
</feature>
<dbReference type="Proteomes" id="UP000051952">
    <property type="component" value="Unassembled WGS sequence"/>
</dbReference>
<dbReference type="EMBL" id="CYKH01001988">
    <property type="protein sequence ID" value="CUG91974.1"/>
    <property type="molecule type" value="Genomic_DNA"/>
</dbReference>
<evidence type="ECO:0000313" key="7">
    <source>
        <dbReference type="Proteomes" id="UP000051952"/>
    </source>
</evidence>
<comment type="similarity">
    <text evidence="2">Belongs to the RRP17 family.</text>
</comment>
<evidence type="ECO:0000256" key="4">
    <source>
        <dbReference type="ARBA" id="ARBA00023242"/>
    </source>
</evidence>
<evidence type="ECO:0000256" key="3">
    <source>
        <dbReference type="ARBA" id="ARBA00023054"/>
    </source>
</evidence>
<organism evidence="6 7">
    <name type="scientific">Bodo saltans</name>
    <name type="common">Flagellated protozoan</name>
    <dbReference type="NCBI Taxonomy" id="75058"/>
    <lineage>
        <taxon>Eukaryota</taxon>
        <taxon>Discoba</taxon>
        <taxon>Euglenozoa</taxon>
        <taxon>Kinetoplastea</taxon>
        <taxon>Metakinetoplastina</taxon>
        <taxon>Eubodonida</taxon>
        <taxon>Bodonidae</taxon>
        <taxon>Bodo</taxon>
    </lineage>
</organism>
<feature type="compositionally biased region" description="Basic residues" evidence="5">
    <location>
        <begin position="240"/>
        <end position="260"/>
    </location>
</feature>